<proteinExistence type="predicted"/>
<dbReference type="RefSeq" id="XP_010699636.1">
    <property type="nucleotide sequence ID" value="XM_010701334.1"/>
</dbReference>
<dbReference type="EMBL" id="CP009394">
    <property type="protein sequence ID" value="AIN98929.1"/>
    <property type="molecule type" value="Genomic_DNA"/>
</dbReference>
<organism evidence="1 2">
    <name type="scientific">Leishmania panamensis</name>
    <dbReference type="NCBI Taxonomy" id="5679"/>
    <lineage>
        <taxon>Eukaryota</taxon>
        <taxon>Discoba</taxon>
        <taxon>Euglenozoa</taxon>
        <taxon>Kinetoplastea</taxon>
        <taxon>Metakinetoplastina</taxon>
        <taxon>Trypanosomatida</taxon>
        <taxon>Trypanosomatidae</taxon>
        <taxon>Leishmaniinae</taxon>
        <taxon>Leishmania</taxon>
        <taxon>Leishmania guyanensis species complex</taxon>
    </lineage>
</organism>
<evidence type="ECO:0000313" key="1">
    <source>
        <dbReference type="EMBL" id="AIN98929.1"/>
    </source>
</evidence>
<dbReference type="AlphaFoldDB" id="A0A088RUH7"/>
<dbReference type="VEuPathDB" id="TriTrypDB:LPAL13_250011400"/>
<dbReference type="GeneID" id="22575713"/>
<dbReference type="KEGG" id="lpan:LPMP_250650"/>
<evidence type="ECO:0000313" key="2">
    <source>
        <dbReference type="Proteomes" id="UP000063063"/>
    </source>
</evidence>
<dbReference type="eggNOG" id="ENOG502SFZU">
    <property type="taxonomic scope" value="Eukaryota"/>
</dbReference>
<dbReference type="Proteomes" id="UP000063063">
    <property type="component" value="Chromosome 25"/>
</dbReference>
<gene>
    <name evidence="1" type="ORF">LPMP_250650</name>
</gene>
<protein>
    <submittedName>
        <fullName evidence="1">Uncharacterized protein</fullName>
    </submittedName>
</protein>
<keyword evidence="2" id="KW-1185">Reference proteome</keyword>
<accession>A0A088RUH7</accession>
<dbReference type="VEuPathDB" id="TriTrypDB:LPMP_250650"/>
<sequence length="162" mass="17432">MSEAVVRAERELYAYVVALQNALQVAAEDAMPQSLWDGTGEEDGVLGNTVADENHQGGIPDTLIQQVERETALERRRIQELLHRQLAPQRAALCASIVQLGGGQDASGNIIDVPVAVLDQEIAAAATESAELGRRMVELYDEAAWLAARIEAEVMGKSVPSL</sequence>
<reference evidence="1 2" key="1">
    <citation type="journal article" date="2015" name="Sci. Rep.">
        <title>The genome of Leishmania panamensis: insights into genomics of the L. (Viannia) subgenus.</title>
        <authorList>
            <person name="Llanes A."/>
            <person name="Restrepo C.M."/>
            <person name="Vecchio G.D."/>
            <person name="Anguizola F.J."/>
            <person name="Lleonart R."/>
        </authorList>
    </citation>
    <scope>NUCLEOTIDE SEQUENCE [LARGE SCALE GENOMIC DNA]</scope>
    <source>
        <strain evidence="1 2">MHOM/PA/94/PSC-1</strain>
    </source>
</reference>
<name>A0A088RUH7_LEIPA</name>
<dbReference type="OrthoDB" id="270625at2759"/>